<evidence type="ECO:0000256" key="5">
    <source>
        <dbReference type="ARBA" id="ARBA00022989"/>
    </source>
</evidence>
<dbReference type="InterPro" id="IPR018011">
    <property type="entry name" value="Carb_sulfotrans_8-10"/>
</dbReference>
<accession>R7V4F5</accession>
<dbReference type="OrthoDB" id="2019940at2759"/>
<evidence type="ECO:0000256" key="6">
    <source>
        <dbReference type="ARBA" id="ARBA00023034"/>
    </source>
</evidence>
<dbReference type="AlphaFoldDB" id="R7V4F5"/>
<keyword evidence="6 9" id="KW-0333">Golgi apparatus</keyword>
<evidence type="ECO:0000256" key="2">
    <source>
        <dbReference type="ARBA" id="ARBA00006339"/>
    </source>
</evidence>
<keyword evidence="9" id="KW-0735">Signal-anchor</keyword>
<keyword evidence="7 9" id="KW-0472">Membrane</keyword>
<dbReference type="PROSITE" id="PS51257">
    <property type="entry name" value="PROKAR_LIPOPROTEIN"/>
    <property type="match status" value="1"/>
</dbReference>
<dbReference type="PANTHER" id="PTHR12137:SF54">
    <property type="entry name" value="CARBOHYDRATE SULFOTRANSFERASE"/>
    <property type="match status" value="1"/>
</dbReference>
<reference evidence="11" key="3">
    <citation type="submission" date="2015-06" db="UniProtKB">
        <authorList>
            <consortium name="EnsemblMetazoa"/>
        </authorList>
    </citation>
    <scope>IDENTIFICATION</scope>
</reference>
<dbReference type="InterPro" id="IPR005331">
    <property type="entry name" value="Sulfotransferase"/>
</dbReference>
<keyword evidence="12" id="KW-1185">Reference proteome</keyword>
<keyword evidence="4 9" id="KW-0812">Transmembrane</keyword>
<keyword evidence="3 9" id="KW-0808">Transferase</keyword>
<name>R7V4F5_CAPTE</name>
<reference evidence="10 12" key="2">
    <citation type="journal article" date="2013" name="Nature">
        <title>Insights into bilaterian evolution from three spiralian genomes.</title>
        <authorList>
            <person name="Simakov O."/>
            <person name="Marletaz F."/>
            <person name="Cho S.J."/>
            <person name="Edsinger-Gonzales E."/>
            <person name="Havlak P."/>
            <person name="Hellsten U."/>
            <person name="Kuo D.H."/>
            <person name="Larsson T."/>
            <person name="Lv J."/>
            <person name="Arendt D."/>
            <person name="Savage R."/>
            <person name="Osoegawa K."/>
            <person name="de Jong P."/>
            <person name="Grimwood J."/>
            <person name="Chapman J.A."/>
            <person name="Shapiro H."/>
            <person name="Aerts A."/>
            <person name="Otillar R.P."/>
            <person name="Terry A.Y."/>
            <person name="Boore J.L."/>
            <person name="Grigoriev I.V."/>
            <person name="Lindberg D.R."/>
            <person name="Seaver E.C."/>
            <person name="Weisblat D.A."/>
            <person name="Putnam N.H."/>
            <person name="Rokhsar D.S."/>
        </authorList>
    </citation>
    <scope>NUCLEOTIDE SEQUENCE</scope>
    <source>
        <strain evidence="10 12">I ESC-2004</strain>
    </source>
</reference>
<protein>
    <recommendedName>
        <fullName evidence="9">Carbohydrate sulfotransferase</fullName>
        <ecNumber evidence="9">2.8.2.-</ecNumber>
    </recommendedName>
</protein>
<organism evidence="10">
    <name type="scientific">Capitella teleta</name>
    <name type="common">Polychaete worm</name>
    <dbReference type="NCBI Taxonomy" id="283909"/>
    <lineage>
        <taxon>Eukaryota</taxon>
        <taxon>Metazoa</taxon>
        <taxon>Spiralia</taxon>
        <taxon>Lophotrochozoa</taxon>
        <taxon>Annelida</taxon>
        <taxon>Polychaeta</taxon>
        <taxon>Sedentaria</taxon>
        <taxon>Scolecida</taxon>
        <taxon>Capitellidae</taxon>
        <taxon>Capitella</taxon>
    </lineage>
</organism>
<dbReference type="GO" id="GO:0016051">
    <property type="term" value="P:carbohydrate biosynthetic process"/>
    <property type="evidence" value="ECO:0007669"/>
    <property type="project" value="InterPro"/>
</dbReference>
<dbReference type="STRING" id="283909.R7V4F5"/>
<evidence type="ECO:0000313" key="12">
    <source>
        <dbReference type="Proteomes" id="UP000014760"/>
    </source>
</evidence>
<evidence type="ECO:0000256" key="9">
    <source>
        <dbReference type="RuleBase" id="RU364020"/>
    </source>
</evidence>
<sequence length="332" mass="37849">MVKLRLFAKIFACGIFICSCGIYLSGISLVTQRRVSNRDHGVDVSSTAPPEKPQLCTHKQRIKGVESACKQHGELQWHNSSQVSISSFPNLLVDDKHQLLYCGFPKAASTSWLKHFVRASGKWEKGQMSIRGKGIERYGFKHLHSLPEKEARDRLQTYRKMVVVRHPLDRLVSAWRDKLVMKDSPYRKTIGKNIIRKFRGSYNEGDLASFDEFANFVAIGFSNQHWATFRSCKPCLVRCDYISRTETVEQDSGDIMAVLGLGDHLPAIHAHRSAGLHYMETDLWQFENVSRAIYDKLLGIYQADMDIFGYGFNFSQKTAYCSLQKFTGDDCC</sequence>
<keyword evidence="8 9" id="KW-0325">Glycoprotein</keyword>
<dbReference type="EC" id="2.8.2.-" evidence="9"/>
<dbReference type="Proteomes" id="UP000014760">
    <property type="component" value="Unassembled WGS sequence"/>
</dbReference>
<evidence type="ECO:0000256" key="4">
    <source>
        <dbReference type="ARBA" id="ARBA00022692"/>
    </source>
</evidence>
<evidence type="ECO:0000256" key="8">
    <source>
        <dbReference type="ARBA" id="ARBA00023180"/>
    </source>
</evidence>
<evidence type="ECO:0000313" key="11">
    <source>
        <dbReference type="EnsemblMetazoa" id="CapteP212858"/>
    </source>
</evidence>
<comment type="subcellular location">
    <subcellularLocation>
        <location evidence="1 9">Golgi apparatus membrane</location>
        <topology evidence="1 9">Single-pass type II membrane protein</topology>
    </subcellularLocation>
</comment>
<keyword evidence="9" id="KW-0119">Carbohydrate metabolism</keyword>
<dbReference type="PANTHER" id="PTHR12137">
    <property type="entry name" value="CARBOHYDRATE SULFOTRANSFERASE"/>
    <property type="match status" value="1"/>
</dbReference>
<proteinExistence type="inferred from homology"/>
<gene>
    <name evidence="10" type="ORF">CAPTEDRAFT_212858</name>
</gene>
<keyword evidence="5 9" id="KW-1133">Transmembrane helix</keyword>
<dbReference type="Pfam" id="PF03567">
    <property type="entry name" value="Sulfotransfer_2"/>
    <property type="match status" value="1"/>
</dbReference>
<evidence type="ECO:0000256" key="1">
    <source>
        <dbReference type="ARBA" id="ARBA00004323"/>
    </source>
</evidence>
<dbReference type="EnsemblMetazoa" id="CapteT212858">
    <property type="protein sequence ID" value="CapteP212858"/>
    <property type="gene ID" value="CapteG212858"/>
</dbReference>
<dbReference type="OMA" id="WETARDI"/>
<dbReference type="GO" id="GO:0008146">
    <property type="term" value="F:sulfotransferase activity"/>
    <property type="evidence" value="ECO:0007669"/>
    <property type="project" value="InterPro"/>
</dbReference>
<comment type="similarity">
    <text evidence="2 9">Belongs to the sulfotransferase 2 family.</text>
</comment>
<dbReference type="EMBL" id="KB296865">
    <property type="protein sequence ID" value="ELU11231.1"/>
    <property type="molecule type" value="Genomic_DNA"/>
</dbReference>
<dbReference type="GO" id="GO:0000139">
    <property type="term" value="C:Golgi membrane"/>
    <property type="evidence" value="ECO:0007669"/>
    <property type="project" value="UniProtKB-SubCell"/>
</dbReference>
<evidence type="ECO:0000256" key="3">
    <source>
        <dbReference type="ARBA" id="ARBA00022679"/>
    </source>
</evidence>
<reference evidence="12" key="1">
    <citation type="submission" date="2012-12" db="EMBL/GenBank/DDBJ databases">
        <authorList>
            <person name="Hellsten U."/>
            <person name="Grimwood J."/>
            <person name="Chapman J.A."/>
            <person name="Shapiro H."/>
            <person name="Aerts A."/>
            <person name="Otillar R.P."/>
            <person name="Terry A.Y."/>
            <person name="Boore J.L."/>
            <person name="Simakov O."/>
            <person name="Marletaz F."/>
            <person name="Cho S.-J."/>
            <person name="Edsinger-Gonzales E."/>
            <person name="Havlak P."/>
            <person name="Kuo D.-H."/>
            <person name="Larsson T."/>
            <person name="Lv J."/>
            <person name="Arendt D."/>
            <person name="Savage R."/>
            <person name="Osoegawa K."/>
            <person name="de Jong P."/>
            <person name="Lindberg D.R."/>
            <person name="Seaver E.C."/>
            <person name="Weisblat D.A."/>
            <person name="Putnam N.H."/>
            <person name="Grigoriev I.V."/>
            <person name="Rokhsar D.S."/>
        </authorList>
    </citation>
    <scope>NUCLEOTIDE SEQUENCE</scope>
    <source>
        <strain evidence="12">I ESC-2004</strain>
    </source>
</reference>
<evidence type="ECO:0000256" key="7">
    <source>
        <dbReference type="ARBA" id="ARBA00023136"/>
    </source>
</evidence>
<feature type="transmembrane region" description="Helical" evidence="9">
    <location>
        <begin position="6"/>
        <end position="30"/>
    </location>
</feature>
<dbReference type="HOGENOM" id="CLU_043398_0_0_1"/>
<evidence type="ECO:0000313" key="10">
    <source>
        <dbReference type="EMBL" id="ELU11231.1"/>
    </source>
</evidence>
<dbReference type="EMBL" id="AMQN01005804">
    <property type="status" value="NOT_ANNOTATED_CDS"/>
    <property type="molecule type" value="Genomic_DNA"/>
</dbReference>